<protein>
    <submittedName>
        <fullName evidence="1">Uncharacterized protein</fullName>
    </submittedName>
</protein>
<dbReference type="InterPro" id="IPR052579">
    <property type="entry name" value="Zinc_finger_SWIM"/>
</dbReference>
<dbReference type="STRING" id="4781.A0A0P1AMB4"/>
<dbReference type="PANTHER" id="PTHR31569:SF4">
    <property type="entry name" value="SWIM-TYPE DOMAIN-CONTAINING PROTEIN"/>
    <property type="match status" value="1"/>
</dbReference>
<name>A0A0P1AMB4_PLAHL</name>
<dbReference type="Proteomes" id="UP000054928">
    <property type="component" value="Unassembled WGS sequence"/>
</dbReference>
<dbReference type="OrthoDB" id="1421156at2759"/>
<evidence type="ECO:0000313" key="1">
    <source>
        <dbReference type="EMBL" id="CEG42493.1"/>
    </source>
</evidence>
<dbReference type="AlphaFoldDB" id="A0A0P1AMB4"/>
<proteinExistence type="predicted"/>
<dbReference type="PANTHER" id="PTHR31569">
    <property type="entry name" value="SWIM-TYPE DOMAIN-CONTAINING PROTEIN"/>
    <property type="match status" value="1"/>
</dbReference>
<reference evidence="2" key="1">
    <citation type="submission" date="2014-09" db="EMBL/GenBank/DDBJ databases">
        <authorList>
            <person name="Sharma Rahul"/>
            <person name="Thines Marco"/>
        </authorList>
    </citation>
    <scope>NUCLEOTIDE SEQUENCE [LARGE SCALE GENOMIC DNA]</scope>
</reference>
<accession>A0A0P1AMB4</accession>
<sequence>MRDHPTSENISGFSTAGRLTGKEKIIFETRRMLGRSPIQALFNILCWRLYRQYNGALNGKKERPFCLSREVGIRCKAFQRCACPGLHPLNELIRYTIAQRRLDYGYRYRLNAYMQRDKAHVCLGAPVIQACDQGTIVDTDREVVLMTALGVVLSCAQDLCCVWHVIKNILVDANKTFVNTYDTSAFMDGWGLLVYCSNEQALKTAEPHSQHKRRSNLNTLVQYVRGTWHIYKDKYLRCWTDCFPFETTKTSPNKGDLYVVKRILDIVNNELLTVFNRIRLLLYPQITKLNIKMESHNTALAHSQDVELMKLLVKKVSDMHWRRL</sequence>
<evidence type="ECO:0000313" key="2">
    <source>
        <dbReference type="Proteomes" id="UP000054928"/>
    </source>
</evidence>
<keyword evidence="2" id="KW-1185">Reference proteome</keyword>
<dbReference type="RefSeq" id="XP_024578862.1">
    <property type="nucleotide sequence ID" value="XM_024728379.1"/>
</dbReference>
<dbReference type="EMBL" id="CCYD01000645">
    <property type="protein sequence ID" value="CEG42493.1"/>
    <property type="molecule type" value="Genomic_DNA"/>
</dbReference>
<dbReference type="GeneID" id="36407817"/>
<organism evidence="1 2">
    <name type="scientific">Plasmopara halstedii</name>
    <name type="common">Downy mildew of sunflower</name>
    <dbReference type="NCBI Taxonomy" id="4781"/>
    <lineage>
        <taxon>Eukaryota</taxon>
        <taxon>Sar</taxon>
        <taxon>Stramenopiles</taxon>
        <taxon>Oomycota</taxon>
        <taxon>Peronosporomycetes</taxon>
        <taxon>Peronosporales</taxon>
        <taxon>Peronosporaceae</taxon>
        <taxon>Plasmopara</taxon>
    </lineage>
</organism>